<protein>
    <submittedName>
        <fullName evidence="2">Uncharacterized protein</fullName>
    </submittedName>
</protein>
<dbReference type="Proteomes" id="UP000663829">
    <property type="component" value="Unassembled WGS sequence"/>
</dbReference>
<reference evidence="2" key="1">
    <citation type="submission" date="2021-02" db="EMBL/GenBank/DDBJ databases">
        <authorList>
            <person name="Nowell W R."/>
        </authorList>
    </citation>
    <scope>NUCLEOTIDE SEQUENCE</scope>
</reference>
<dbReference type="EMBL" id="CAJOBC010005548">
    <property type="protein sequence ID" value="CAF3867341.1"/>
    <property type="molecule type" value="Genomic_DNA"/>
</dbReference>
<evidence type="ECO:0000313" key="5">
    <source>
        <dbReference type="Proteomes" id="UP000663829"/>
    </source>
</evidence>
<dbReference type="AlphaFoldDB" id="A0A814P7M5"/>
<evidence type="ECO:0000313" key="1">
    <source>
        <dbReference type="EMBL" id="CAF0816754.1"/>
    </source>
</evidence>
<sequence length="91" mass="10388">MPSGTSTGRRSCPTSVDILPSEKYRTFFVELFISFIAKSRDPNIKCEARVYTDLLNTVIFVNNKSHSHSANAVKLEVRKGYEYLRYHAINS</sequence>
<dbReference type="Proteomes" id="UP000677228">
    <property type="component" value="Unassembled WGS sequence"/>
</dbReference>
<dbReference type="EMBL" id="CAJNOQ010005548">
    <property type="protein sequence ID" value="CAF1102514.1"/>
    <property type="molecule type" value="Genomic_DNA"/>
</dbReference>
<dbReference type="EMBL" id="CAJNOK010001526">
    <property type="protein sequence ID" value="CAF0816754.1"/>
    <property type="molecule type" value="Genomic_DNA"/>
</dbReference>
<dbReference type="Proteomes" id="UP000682733">
    <property type="component" value="Unassembled WGS sequence"/>
</dbReference>
<organism evidence="2 5">
    <name type="scientific">Didymodactylos carnosus</name>
    <dbReference type="NCBI Taxonomy" id="1234261"/>
    <lineage>
        <taxon>Eukaryota</taxon>
        <taxon>Metazoa</taxon>
        <taxon>Spiralia</taxon>
        <taxon>Gnathifera</taxon>
        <taxon>Rotifera</taxon>
        <taxon>Eurotatoria</taxon>
        <taxon>Bdelloidea</taxon>
        <taxon>Philodinida</taxon>
        <taxon>Philodinidae</taxon>
        <taxon>Didymodactylos</taxon>
    </lineage>
</organism>
<evidence type="ECO:0000313" key="4">
    <source>
        <dbReference type="EMBL" id="CAF3867341.1"/>
    </source>
</evidence>
<keyword evidence="5" id="KW-1185">Reference proteome</keyword>
<evidence type="ECO:0000313" key="2">
    <source>
        <dbReference type="EMBL" id="CAF1102514.1"/>
    </source>
</evidence>
<evidence type="ECO:0000313" key="3">
    <source>
        <dbReference type="EMBL" id="CAF3600831.1"/>
    </source>
</evidence>
<dbReference type="EMBL" id="CAJOBA010001525">
    <property type="protein sequence ID" value="CAF3600831.1"/>
    <property type="molecule type" value="Genomic_DNA"/>
</dbReference>
<proteinExistence type="predicted"/>
<comment type="caution">
    <text evidence="2">The sequence shown here is derived from an EMBL/GenBank/DDBJ whole genome shotgun (WGS) entry which is preliminary data.</text>
</comment>
<gene>
    <name evidence="2" type="ORF">GPM918_LOCUS18820</name>
    <name evidence="1" type="ORF">OVA965_LOCUS5435</name>
    <name evidence="4" type="ORF">SRO942_LOCUS18817</name>
    <name evidence="3" type="ORF">TMI583_LOCUS5431</name>
</gene>
<dbReference type="Proteomes" id="UP000681722">
    <property type="component" value="Unassembled WGS sequence"/>
</dbReference>
<accession>A0A814P7M5</accession>
<name>A0A814P7M5_9BILA</name>